<dbReference type="EMBL" id="CAJVQC010091481">
    <property type="protein sequence ID" value="CAG8826000.1"/>
    <property type="molecule type" value="Genomic_DNA"/>
</dbReference>
<protein>
    <submittedName>
        <fullName evidence="1">11855_t:CDS:1</fullName>
    </submittedName>
</protein>
<evidence type="ECO:0000313" key="2">
    <source>
        <dbReference type="Proteomes" id="UP000789920"/>
    </source>
</evidence>
<name>A0ACA9S522_9GLOM</name>
<gene>
    <name evidence="1" type="ORF">RPERSI_LOCUS26631</name>
</gene>
<reference evidence="1" key="1">
    <citation type="submission" date="2021-06" db="EMBL/GenBank/DDBJ databases">
        <authorList>
            <person name="Kallberg Y."/>
            <person name="Tangrot J."/>
            <person name="Rosling A."/>
        </authorList>
    </citation>
    <scope>NUCLEOTIDE SEQUENCE</scope>
    <source>
        <strain evidence="1">MA461A</strain>
    </source>
</reference>
<organism evidence="1 2">
    <name type="scientific">Racocetra persica</name>
    <dbReference type="NCBI Taxonomy" id="160502"/>
    <lineage>
        <taxon>Eukaryota</taxon>
        <taxon>Fungi</taxon>
        <taxon>Fungi incertae sedis</taxon>
        <taxon>Mucoromycota</taxon>
        <taxon>Glomeromycotina</taxon>
        <taxon>Glomeromycetes</taxon>
        <taxon>Diversisporales</taxon>
        <taxon>Gigasporaceae</taxon>
        <taxon>Racocetra</taxon>
    </lineage>
</organism>
<feature type="non-terminal residue" evidence="1">
    <location>
        <position position="52"/>
    </location>
</feature>
<dbReference type="Proteomes" id="UP000789920">
    <property type="component" value="Unassembled WGS sequence"/>
</dbReference>
<keyword evidence="2" id="KW-1185">Reference proteome</keyword>
<proteinExistence type="predicted"/>
<accession>A0ACA9S522</accession>
<comment type="caution">
    <text evidence="1">The sequence shown here is derived from an EMBL/GenBank/DDBJ whole genome shotgun (WGS) entry which is preliminary data.</text>
</comment>
<evidence type="ECO:0000313" key="1">
    <source>
        <dbReference type="EMBL" id="CAG8826000.1"/>
    </source>
</evidence>
<sequence length="52" mass="5884">MLSEADDPLVNGKIPSTEGRDPAYFSYYAMLQHQVVFKHSRTVSSNKLKKTP</sequence>